<accession>A0AAU7SSX1</accession>
<keyword evidence="5 6" id="KW-0946">Virion</keyword>
<dbReference type="Pfam" id="PF02956">
    <property type="entry name" value="TT_ORF1"/>
    <property type="match status" value="1"/>
</dbReference>
<evidence type="ECO:0000313" key="8">
    <source>
        <dbReference type="EMBL" id="XBU06727.1"/>
    </source>
</evidence>
<evidence type="ECO:0000256" key="3">
    <source>
        <dbReference type="ARBA" id="ARBA00022431"/>
    </source>
</evidence>
<evidence type="ECO:0000256" key="5">
    <source>
        <dbReference type="ARBA" id="ARBA00022844"/>
    </source>
</evidence>
<evidence type="ECO:0000256" key="7">
    <source>
        <dbReference type="SAM" id="MobiDB-lite"/>
    </source>
</evidence>
<sequence length="656" mass="77876">MPFYTRRRWPRRRYRWFRRWRARRPFRPRYRRRYWVRRYSRKRKLYKITEKTWQPKVIRKTHVKGTYPLFLCTKHRITNNMIQYLDSIAPEHYYGGGGFSIMQFSLQALYEEFLKAKNWWTHTNCFLPIIRYMGCSFKFYKTEYYDYVVLIERCYPLACTDEMYLSTQPSIMMLTKKCIFVPCKQNSKGKKPYRKVRVKPPSQMTTGWHFSQDLANMPLVVLKTSVCSFDRYYTDSTAKSTTIGFKTLNTTTFKLHDWQDPPTTGYKPQETLWFYGAENGTPVDPDDTICQNLIYLGGTGPYTKGIPIKTTAIEQYFSNPKLWGNIFHDDYTSGTSPVFVTNKNFQEIKTLWPTIKGKKVKESNTFTPRTIPLWLPCRYNPFADKATNNRIWLVSIHSDHTQWKPIDNPLLQRNDLPLWLLVWGWQDWQKKNQQTSQPDINYLTVISSPYISCYPKQDYYVLLDDSFWDGHSTYIETIIDSDMKHWYPKNRFQIETMNLIANTGPGTVKLRENQSAEAHMVYRFNFKLGGCPAPMEKICDPSKQSKYPIPNNQQPTTSLQSPENPIQTYLYDFDERRGLLTERATKRIKQDYTSEKTVLPFTGAATDLPILQKTSQEESSSEEEEEQQAEKKLLQLRRKQHKLRERILQLLDTQNM</sequence>
<name>A0AAU7SSX1_9VIRU</name>
<evidence type="ECO:0000256" key="6">
    <source>
        <dbReference type="RuleBase" id="RU361230"/>
    </source>
</evidence>
<evidence type="ECO:0000256" key="1">
    <source>
        <dbReference type="ARBA" id="ARBA00004328"/>
    </source>
</evidence>
<evidence type="ECO:0000256" key="2">
    <source>
        <dbReference type="ARBA" id="ARBA00006131"/>
    </source>
</evidence>
<dbReference type="EMBL" id="PP857180">
    <property type="protein sequence ID" value="XBU06727.1"/>
    <property type="molecule type" value="Genomic_DNA"/>
</dbReference>
<keyword evidence="3 6" id="KW-1140">T=1 icosahedral capsid protein</keyword>
<comment type="function">
    <text evidence="6">Self-assembles to form an icosahedral capsid.</text>
</comment>
<protein>
    <recommendedName>
        <fullName evidence="6">Capsid protein</fullName>
    </recommendedName>
</protein>
<dbReference type="GO" id="GO:0039615">
    <property type="term" value="C:T=1 icosahedral viral capsid"/>
    <property type="evidence" value="ECO:0007669"/>
    <property type="project" value="UniProtKB-UniRule"/>
</dbReference>
<dbReference type="InterPro" id="IPR004219">
    <property type="entry name" value="TTvirus_Unk"/>
</dbReference>
<evidence type="ECO:0000256" key="4">
    <source>
        <dbReference type="ARBA" id="ARBA00022561"/>
    </source>
</evidence>
<feature type="region of interest" description="Disordered" evidence="7">
    <location>
        <begin position="608"/>
        <end position="632"/>
    </location>
</feature>
<comment type="similarity">
    <text evidence="2 6">Belongs to the anelloviridae capsid protein family.</text>
</comment>
<proteinExistence type="inferred from homology"/>
<keyword evidence="4 6" id="KW-0167">Capsid protein</keyword>
<organism evidence="8">
    <name type="scientific">Betatorquevirus homini6</name>
    <dbReference type="NCBI Taxonomy" id="3048404"/>
    <lineage>
        <taxon>Viruses</taxon>
        <taxon>Monodnaviria</taxon>
        <taxon>Shotokuvirae</taxon>
        <taxon>Commensaviricota</taxon>
        <taxon>Cardeaviricetes</taxon>
        <taxon>Sanitavirales</taxon>
        <taxon>Anelloviridae</taxon>
        <taxon>Betatorquevirus</taxon>
    </lineage>
</organism>
<reference evidence="8" key="1">
    <citation type="submission" date="2024-05" db="EMBL/GenBank/DDBJ databases">
        <authorList>
            <person name="Laubscher F."/>
            <person name="Chudzinski V."/>
            <person name="Cordey S."/>
            <person name="Hosszu-Fellous K."/>
            <person name="Kaiser L."/>
        </authorList>
    </citation>
    <scope>NUCLEOTIDE SEQUENCE</scope>
    <source>
        <strain evidence="8">1106D3-23</strain>
    </source>
</reference>
<comment type="subcellular location">
    <subcellularLocation>
        <location evidence="1 6">Virion</location>
    </subcellularLocation>
</comment>